<dbReference type="SMART" id="SM00304">
    <property type="entry name" value="HAMP"/>
    <property type="match status" value="1"/>
</dbReference>
<feature type="transmembrane region" description="Helical" evidence="4">
    <location>
        <begin position="201"/>
        <end position="220"/>
    </location>
</feature>
<evidence type="ECO:0000259" key="5">
    <source>
        <dbReference type="PROSITE" id="PS50111"/>
    </source>
</evidence>
<proteinExistence type="inferred from homology"/>
<dbReference type="SUPFAM" id="SSF58104">
    <property type="entry name" value="Methyl-accepting chemotaxis protein (MCP) signaling domain"/>
    <property type="match status" value="1"/>
</dbReference>
<comment type="caution">
    <text evidence="7">The sequence shown here is derived from an EMBL/GenBank/DDBJ whole genome shotgun (WGS) entry which is preliminary data.</text>
</comment>
<dbReference type="PROSITE" id="PS50885">
    <property type="entry name" value="HAMP"/>
    <property type="match status" value="1"/>
</dbReference>
<evidence type="ECO:0000256" key="4">
    <source>
        <dbReference type="SAM" id="Phobius"/>
    </source>
</evidence>
<evidence type="ECO:0000313" key="8">
    <source>
        <dbReference type="Proteomes" id="UP001596086"/>
    </source>
</evidence>
<dbReference type="Gene3D" id="6.10.340.10">
    <property type="match status" value="1"/>
</dbReference>
<keyword evidence="1" id="KW-0488">Methylation</keyword>
<dbReference type="InterPro" id="IPR047347">
    <property type="entry name" value="YvaQ-like_sensor"/>
</dbReference>
<evidence type="ECO:0000313" key="7">
    <source>
        <dbReference type="EMBL" id="MFC5549674.1"/>
    </source>
</evidence>
<dbReference type="InterPro" id="IPR003660">
    <property type="entry name" value="HAMP_dom"/>
</dbReference>
<dbReference type="CDD" id="cd11386">
    <property type="entry name" value="MCP_signal"/>
    <property type="match status" value="1"/>
</dbReference>
<feature type="domain" description="Methyl-accepting transducer" evidence="5">
    <location>
        <begin position="279"/>
        <end position="508"/>
    </location>
</feature>
<dbReference type="PANTHER" id="PTHR43531">
    <property type="entry name" value="PROTEIN ICFG"/>
    <property type="match status" value="1"/>
</dbReference>
<dbReference type="InterPro" id="IPR051310">
    <property type="entry name" value="MCP_chemotaxis"/>
</dbReference>
<evidence type="ECO:0000259" key="6">
    <source>
        <dbReference type="PROSITE" id="PS50885"/>
    </source>
</evidence>
<dbReference type="CDD" id="cd06225">
    <property type="entry name" value="HAMP"/>
    <property type="match status" value="1"/>
</dbReference>
<feature type="domain" description="HAMP" evidence="6">
    <location>
        <begin position="222"/>
        <end position="274"/>
    </location>
</feature>
<dbReference type="SMART" id="SM00283">
    <property type="entry name" value="MA"/>
    <property type="match status" value="1"/>
</dbReference>
<sequence length="565" mass="59850">MATHTHFSVDMNFLNLNIANRLRLGFGLQLIFILVLAIVGVKSVDKLHDGTDELAKRASTRVRLANLALDNVRGSMGRVGQLVAVTDPAARDAANARLAANMAEADKALKELEPLLVAPTGKILLAESVTLRSDYMALVGQVQTLAKEEKLDEARALAFGKTYDALHALAANTRKQLEFQSKRFDELAVEASNTYTTALRIIAIVAAVAMLLAIGAALWITRSVVRPLSRAVEVARTVAAGDLTSHIEVEGSDEAAQMMLALRDMNASLANLVSEVRTGSDEIATAANEIASGNLELSSRTEQQAGSLEETASSMEEMTSTVRQNAENALQANQLAASASDVARRGGEVVARVVETMGDIDVASRKIVEIIAVIDGIAFQTNILALNAAVEAARAGEQGRGFAVVASEVRNLAQRSASAAREIKQLIDDSVGKVSQGTQLVGQAGATMGEVVDSVQRVTDIMAEISSASREQEGGITQINHAITEMDAVTQQNAALVEEAAGAAGSLQEQAERLAQMVAVFRVEMGSATPRKVVSKAAPEQRLPAVVAKPKVAKRGAALEEWETF</sequence>
<evidence type="ECO:0000256" key="1">
    <source>
        <dbReference type="ARBA" id="ARBA00022481"/>
    </source>
</evidence>
<reference evidence="8" key="1">
    <citation type="journal article" date="2019" name="Int. J. Syst. Evol. Microbiol.">
        <title>The Global Catalogue of Microorganisms (GCM) 10K type strain sequencing project: providing services to taxonomists for standard genome sequencing and annotation.</title>
        <authorList>
            <consortium name="The Broad Institute Genomics Platform"/>
            <consortium name="The Broad Institute Genome Sequencing Center for Infectious Disease"/>
            <person name="Wu L."/>
            <person name="Ma J."/>
        </authorList>
    </citation>
    <scope>NUCLEOTIDE SEQUENCE [LARGE SCALE GENOMIC DNA]</scope>
    <source>
        <strain evidence="8">CGMCC 4.5798</strain>
    </source>
</reference>
<feature type="transmembrane region" description="Helical" evidence="4">
    <location>
        <begin position="22"/>
        <end position="41"/>
    </location>
</feature>
<dbReference type="Pfam" id="PF12729">
    <property type="entry name" value="4HB_MCP_1"/>
    <property type="match status" value="1"/>
</dbReference>
<keyword evidence="3" id="KW-0807">Transducer</keyword>
<dbReference type="Pfam" id="PF00015">
    <property type="entry name" value="MCPsignal"/>
    <property type="match status" value="1"/>
</dbReference>
<dbReference type="RefSeq" id="WP_379771779.1">
    <property type="nucleotide sequence ID" value="NZ_JBHSMZ010000009.1"/>
</dbReference>
<dbReference type="PANTHER" id="PTHR43531:SF14">
    <property type="entry name" value="METHYL-ACCEPTING CHEMOTAXIS PROTEIN I-RELATED"/>
    <property type="match status" value="1"/>
</dbReference>
<dbReference type="InterPro" id="IPR024478">
    <property type="entry name" value="HlyB_4HB_MCP"/>
</dbReference>
<dbReference type="CDD" id="cd19411">
    <property type="entry name" value="MCP2201-like_sensor"/>
    <property type="match status" value="1"/>
</dbReference>
<evidence type="ECO:0000256" key="3">
    <source>
        <dbReference type="PROSITE-ProRule" id="PRU00284"/>
    </source>
</evidence>
<dbReference type="InterPro" id="IPR004089">
    <property type="entry name" value="MCPsignal_dom"/>
</dbReference>
<protein>
    <submittedName>
        <fullName evidence="7">Methyl-accepting chemotaxis protein</fullName>
    </submittedName>
</protein>
<gene>
    <name evidence="7" type="ORF">ACFPO9_14245</name>
</gene>
<accession>A0ABW0RY32</accession>
<keyword evidence="4" id="KW-0472">Membrane</keyword>
<keyword evidence="8" id="KW-1185">Reference proteome</keyword>
<dbReference type="Pfam" id="PF00672">
    <property type="entry name" value="HAMP"/>
    <property type="match status" value="1"/>
</dbReference>
<keyword evidence="4" id="KW-0812">Transmembrane</keyword>
<dbReference type="EMBL" id="JBHSMZ010000009">
    <property type="protein sequence ID" value="MFC5549674.1"/>
    <property type="molecule type" value="Genomic_DNA"/>
</dbReference>
<keyword evidence="4" id="KW-1133">Transmembrane helix</keyword>
<dbReference type="PROSITE" id="PS50111">
    <property type="entry name" value="CHEMOTAXIS_TRANSDUC_2"/>
    <property type="match status" value="1"/>
</dbReference>
<dbReference type="Proteomes" id="UP001596086">
    <property type="component" value="Unassembled WGS sequence"/>
</dbReference>
<dbReference type="Gene3D" id="1.10.287.950">
    <property type="entry name" value="Methyl-accepting chemotaxis protein"/>
    <property type="match status" value="1"/>
</dbReference>
<comment type="similarity">
    <text evidence="2">Belongs to the methyl-accepting chemotaxis (MCP) protein family.</text>
</comment>
<evidence type="ECO:0000256" key="2">
    <source>
        <dbReference type="ARBA" id="ARBA00029447"/>
    </source>
</evidence>
<organism evidence="7 8">
    <name type="scientific">Massilia aerilata</name>
    <dbReference type="NCBI Taxonomy" id="453817"/>
    <lineage>
        <taxon>Bacteria</taxon>
        <taxon>Pseudomonadati</taxon>
        <taxon>Pseudomonadota</taxon>
        <taxon>Betaproteobacteria</taxon>
        <taxon>Burkholderiales</taxon>
        <taxon>Oxalobacteraceae</taxon>
        <taxon>Telluria group</taxon>
        <taxon>Massilia</taxon>
    </lineage>
</organism>
<name>A0ABW0RY32_9BURK</name>